<dbReference type="GO" id="GO:0005524">
    <property type="term" value="F:ATP binding"/>
    <property type="evidence" value="ECO:0007669"/>
    <property type="project" value="InterPro"/>
</dbReference>
<dbReference type="InterPro" id="IPR027417">
    <property type="entry name" value="P-loop_NTPase"/>
</dbReference>
<feature type="domain" description="ATP-dependent helicase C-terminal" evidence="2">
    <location>
        <begin position="367"/>
        <end position="495"/>
    </location>
</feature>
<dbReference type="Gene3D" id="3.40.50.300">
    <property type="entry name" value="P-loop containing nucleotide triphosphate hydrolases"/>
    <property type="match status" value="2"/>
</dbReference>
<proteinExistence type="predicted"/>
<dbReference type="SMART" id="SM00491">
    <property type="entry name" value="HELICc2"/>
    <property type="match status" value="1"/>
</dbReference>
<comment type="caution">
    <text evidence="3">The sequence shown here is derived from an EMBL/GenBank/DDBJ whole genome shotgun (WGS) entry which is preliminary data.</text>
</comment>
<reference evidence="3" key="1">
    <citation type="journal article" date="2020" name="mSystems">
        <title>Genome- and Community-Level Interaction Insights into Carbon Utilization and Element Cycling Functions of Hydrothermarchaeota in Hydrothermal Sediment.</title>
        <authorList>
            <person name="Zhou Z."/>
            <person name="Liu Y."/>
            <person name="Xu W."/>
            <person name="Pan J."/>
            <person name="Luo Z.H."/>
            <person name="Li M."/>
        </authorList>
    </citation>
    <scope>NUCLEOTIDE SEQUENCE [LARGE SCALE GENOMIC DNA]</scope>
    <source>
        <strain evidence="3">SpSt-669</strain>
    </source>
</reference>
<evidence type="ECO:0000313" key="3">
    <source>
        <dbReference type="EMBL" id="HGL41601.1"/>
    </source>
</evidence>
<dbReference type="AlphaFoldDB" id="A0A7J3G765"/>
<gene>
    <name evidence="3" type="ORF">ENU43_08075</name>
</gene>
<dbReference type="Pfam" id="PF06733">
    <property type="entry name" value="DEAD_2"/>
    <property type="match status" value="1"/>
</dbReference>
<dbReference type="Pfam" id="PF13307">
    <property type="entry name" value="Helicase_C_2"/>
    <property type="match status" value="1"/>
</dbReference>
<organism evidence="3">
    <name type="scientific">Caldiarchaeum subterraneum</name>
    <dbReference type="NCBI Taxonomy" id="311458"/>
    <lineage>
        <taxon>Archaea</taxon>
        <taxon>Nitrososphaerota</taxon>
        <taxon>Candidatus Caldarchaeales</taxon>
        <taxon>Candidatus Caldarchaeaceae</taxon>
        <taxon>Candidatus Caldarchaeum</taxon>
    </lineage>
</organism>
<keyword evidence="1" id="KW-0238">DNA-binding</keyword>
<dbReference type="InterPro" id="IPR045028">
    <property type="entry name" value="DinG/Rad3-like"/>
</dbReference>
<evidence type="ECO:0000256" key="1">
    <source>
        <dbReference type="ARBA" id="ARBA00023125"/>
    </source>
</evidence>
<dbReference type="GO" id="GO:0003677">
    <property type="term" value="F:DNA binding"/>
    <property type="evidence" value="ECO:0007669"/>
    <property type="project" value="UniProtKB-KW"/>
</dbReference>
<protein>
    <recommendedName>
        <fullName evidence="2">ATP-dependent helicase C-terminal domain-containing protein</fullName>
    </recommendedName>
</protein>
<dbReference type="SUPFAM" id="SSF52540">
    <property type="entry name" value="P-loop containing nucleoside triphosphate hydrolases"/>
    <property type="match status" value="1"/>
</dbReference>
<dbReference type="InterPro" id="IPR010614">
    <property type="entry name" value="RAD3-like_helicase_DEAD"/>
</dbReference>
<dbReference type="PANTHER" id="PTHR11472">
    <property type="entry name" value="DNA REPAIR DEAD HELICASE RAD3/XP-D SUBFAMILY MEMBER"/>
    <property type="match status" value="1"/>
</dbReference>
<dbReference type="EMBL" id="DTCM01000098">
    <property type="protein sequence ID" value="HGL41601.1"/>
    <property type="molecule type" value="Genomic_DNA"/>
</dbReference>
<dbReference type="PANTHER" id="PTHR11472:SF34">
    <property type="entry name" value="REGULATOR OF TELOMERE ELONGATION HELICASE 1"/>
    <property type="match status" value="1"/>
</dbReference>
<name>A0A7J3G765_CALS0</name>
<dbReference type="GO" id="GO:0016818">
    <property type="term" value="F:hydrolase activity, acting on acid anhydrides, in phosphorus-containing anhydrides"/>
    <property type="evidence" value="ECO:0007669"/>
    <property type="project" value="InterPro"/>
</dbReference>
<dbReference type="GO" id="GO:0003678">
    <property type="term" value="F:DNA helicase activity"/>
    <property type="evidence" value="ECO:0007669"/>
    <property type="project" value="InterPro"/>
</dbReference>
<dbReference type="Gene3D" id="1.10.275.30">
    <property type="match status" value="1"/>
</dbReference>
<dbReference type="InterPro" id="IPR006555">
    <property type="entry name" value="ATP-dep_Helicase_C"/>
</dbReference>
<evidence type="ECO:0000259" key="2">
    <source>
        <dbReference type="SMART" id="SM00491"/>
    </source>
</evidence>
<dbReference type="GO" id="GO:0006139">
    <property type="term" value="P:nucleobase-containing compound metabolic process"/>
    <property type="evidence" value="ECO:0007669"/>
    <property type="project" value="InterPro"/>
</dbReference>
<accession>A0A7J3G765</accession>
<sequence>MAGWRLRASYTAPVWAAVSAYAEEKGLRVLWLTRTASQVAHIASEIGCMPIYGRRLLCIHETVSKVEQRRFNAACRVVRLSGRCPYYPGRPSQIKAKTVGEIKDAGRKSVTCPYELQLTSMPYSTSLVATHKQLSVVSWLLAKWRWTRERTILVLDEFQNILKTVLDLSKDAISLATLRKAAAEAARYGFRDISSSLSEAYQRYKAVDVDEAEVENLLPSFEELFEAGHEIQARKLEENVVPASYVLSVADFKASLGRQKPLLVREGERVWLESLADPGEELEKILEGWRTVIAMTATMDAELVERMASTQVTLLRAGWPFDDNLKAYIVSGLTTRYRDRDVELYEDVRWLIEQSHGMRTLVFLPSYEFASMIQKRLSDAIAEQRGMTQEQVEATAAEFAEGGKTLLAVFGGRLAEGINLQADLVMLVGMPFARPSPRTKKLEDKLENVFGSSDLSRLHGLVLPALFAAVQAAGRAVRGPNDRALVLLVDDRYRRLTKHLPRWFRDLVSDKPVKLTDVPILLDEWLSWMKSV</sequence>